<sequence length="127" mass="13574">MAWSDAERITMHRLLGYSPRQIAGDDVLDGALTAVQSAADGGVMPSPAPGDELCRLMGEVVEIEGKIKEKWDPILAAAVGNLRVDAVRGMMALYMDGRHLVVGQIAALIRVGLFRDPFSTGITVQSP</sequence>
<keyword evidence="2" id="KW-1185">Reference proteome</keyword>
<proteinExistence type="predicted"/>
<evidence type="ECO:0000313" key="1">
    <source>
        <dbReference type="EMBL" id="MDI1431411.1"/>
    </source>
</evidence>
<dbReference type="EMBL" id="JARZHI010000014">
    <property type="protein sequence ID" value="MDI1431411.1"/>
    <property type="molecule type" value="Genomic_DNA"/>
</dbReference>
<gene>
    <name evidence="1" type="ORF">QHF89_18095</name>
</gene>
<reference evidence="1 2" key="1">
    <citation type="submission" date="2023-04" db="EMBL/GenBank/DDBJ databases">
        <title>The genome sequence of Polyangium sorediatum DSM14670.</title>
        <authorList>
            <person name="Zhang X."/>
        </authorList>
    </citation>
    <scope>NUCLEOTIDE SEQUENCE [LARGE SCALE GENOMIC DNA]</scope>
    <source>
        <strain evidence="1 2">DSM 14670</strain>
    </source>
</reference>
<dbReference type="RefSeq" id="WP_136970706.1">
    <property type="nucleotide sequence ID" value="NZ_JARZHI010000014.1"/>
</dbReference>
<evidence type="ECO:0000313" key="2">
    <source>
        <dbReference type="Proteomes" id="UP001160301"/>
    </source>
</evidence>
<protein>
    <submittedName>
        <fullName evidence="1">Uncharacterized protein</fullName>
    </submittedName>
</protein>
<dbReference type="Proteomes" id="UP001160301">
    <property type="component" value="Unassembled WGS sequence"/>
</dbReference>
<accession>A0ABT6NSV1</accession>
<comment type="caution">
    <text evidence="1">The sequence shown here is derived from an EMBL/GenBank/DDBJ whole genome shotgun (WGS) entry which is preliminary data.</text>
</comment>
<organism evidence="1 2">
    <name type="scientific">Polyangium sorediatum</name>
    <dbReference type="NCBI Taxonomy" id="889274"/>
    <lineage>
        <taxon>Bacteria</taxon>
        <taxon>Pseudomonadati</taxon>
        <taxon>Myxococcota</taxon>
        <taxon>Polyangia</taxon>
        <taxon>Polyangiales</taxon>
        <taxon>Polyangiaceae</taxon>
        <taxon>Polyangium</taxon>
    </lineage>
</organism>
<name>A0ABT6NSV1_9BACT</name>